<evidence type="ECO:0000256" key="7">
    <source>
        <dbReference type="ARBA" id="ARBA00048819"/>
    </source>
</evidence>
<evidence type="ECO:0000259" key="10">
    <source>
        <dbReference type="Pfam" id="PF04262"/>
    </source>
</evidence>
<comment type="pathway">
    <text evidence="1 8 9">Sulfur metabolism; glutathione biosynthesis; glutathione from L-cysteine and L-glutamate: step 1/2.</text>
</comment>
<dbReference type="Gene3D" id="3.30.590.20">
    <property type="match status" value="1"/>
</dbReference>
<dbReference type="STRING" id="1125411.W908_07830"/>
<evidence type="ECO:0000256" key="5">
    <source>
        <dbReference type="ARBA" id="ARBA00022741"/>
    </source>
</evidence>
<dbReference type="PATRIC" id="fig|1125411.7.peg.1539"/>
<keyword evidence="12" id="KW-1185">Reference proteome</keyword>
<dbReference type="RefSeq" id="WP_053820625.1">
    <property type="nucleotide sequence ID" value="NZ_CP006911.1"/>
</dbReference>
<evidence type="ECO:0000256" key="9">
    <source>
        <dbReference type="RuleBase" id="RU004391"/>
    </source>
</evidence>
<dbReference type="PANTHER" id="PTHR38761:SF1">
    <property type="entry name" value="GLUTAMATE--CYSTEINE LIGASE"/>
    <property type="match status" value="1"/>
</dbReference>
<keyword evidence="3 8" id="KW-0436">Ligase</keyword>
<evidence type="ECO:0000313" key="11">
    <source>
        <dbReference type="EMBL" id="ALE02432.1"/>
    </source>
</evidence>
<sequence length="520" mass="59159">MSLQDKINSIHSFKDSLNGNLIGIEKEGLRVAEDGTIAQTPHPESFGSALTHPEITTDFSEALVEIVTKPIQGSHNVINELSKIHHYVQHHLPESERFWPASMPCILRGKTNIPIAYYGESNIGKMKTVYRRGLSNRYGSVMQAIAGIHFNYSFSMDFWNSYRELIAPSSKVDSQKFMSHHYMCLTRNVLRYGWLVTYLFGASATVCKSFMQDYHEHNLEEFDDNTLYLPYATSLRMGDIGYQNSQEDKKGVKANYNSLRHYVYSLRAAMQTSCDDCENIGVKKHGEYQQLNTNILQIANEYYSSVRPKPSAHGSDRPLGALLNEGVGYIELRSLDVNPMMKEGIDEEQVQFLEAFMLFCLLEDSPAVSSAELTEIDVNANLVAHRGREPGLSLCHNGEDVTLLNWGQSILARINDCSVLLSEAHQKSVRNISKRINEPDLTPSAEMLNQMKDEEKGFFEYTNQFSLKNKELFNEMPITEEYFVELDNQKILSINKQREIESSDTLSFDDFLADYFSSDT</sequence>
<dbReference type="InterPro" id="IPR006334">
    <property type="entry name" value="Glut_cys_ligase"/>
</dbReference>
<organism evidence="11 12">
    <name type="scientific">Candidatus Pseudothioglobus singularis PS1</name>
    <dbReference type="NCBI Taxonomy" id="1125411"/>
    <lineage>
        <taxon>Bacteria</taxon>
        <taxon>Pseudomonadati</taxon>
        <taxon>Pseudomonadota</taxon>
        <taxon>Gammaproteobacteria</taxon>
        <taxon>Candidatus Pseudothioglobaceae</taxon>
        <taxon>Candidatus Pseudothioglobus</taxon>
    </lineage>
</organism>
<keyword evidence="4 8" id="KW-0317">Glutathione biosynthesis</keyword>
<dbReference type="InterPro" id="IPR014746">
    <property type="entry name" value="Gln_synth/guanido_kin_cat_dom"/>
</dbReference>
<feature type="domain" description="Glutamate--cysteine ligase" evidence="10">
    <location>
        <begin position="13"/>
        <end position="382"/>
    </location>
</feature>
<evidence type="ECO:0000313" key="12">
    <source>
        <dbReference type="Proteomes" id="UP000068905"/>
    </source>
</evidence>
<evidence type="ECO:0000256" key="4">
    <source>
        <dbReference type="ARBA" id="ARBA00022684"/>
    </source>
</evidence>
<keyword evidence="6 8" id="KW-0067">ATP-binding</keyword>
<dbReference type="UniPathway" id="UPA00142">
    <property type="reaction ID" value="UER00209"/>
</dbReference>
<dbReference type="EC" id="6.3.2.2" evidence="8"/>
<dbReference type="SUPFAM" id="SSF55931">
    <property type="entry name" value="Glutamine synthetase/guanido kinase"/>
    <property type="match status" value="1"/>
</dbReference>
<dbReference type="PANTHER" id="PTHR38761">
    <property type="entry name" value="GLUTAMATE--CYSTEINE LIGASE"/>
    <property type="match status" value="1"/>
</dbReference>
<keyword evidence="5 8" id="KW-0547">Nucleotide-binding</keyword>
<gene>
    <name evidence="8" type="primary">gshA</name>
    <name evidence="11" type="ORF">W908_07830</name>
</gene>
<evidence type="ECO:0000256" key="8">
    <source>
        <dbReference type="HAMAP-Rule" id="MF_00578"/>
    </source>
</evidence>
<dbReference type="OrthoDB" id="9803907at2"/>
<dbReference type="GO" id="GO:0004357">
    <property type="term" value="F:glutamate-cysteine ligase activity"/>
    <property type="evidence" value="ECO:0007669"/>
    <property type="project" value="UniProtKB-UniRule"/>
</dbReference>
<reference evidence="11 12" key="1">
    <citation type="journal article" date="2015" name="Genome Announc.">
        <title>Genome Sequence of 'Candidatus Thioglobus singularis' Strain PS1, a Mixotroph from the SUP05 Clade of Marine Gammaproteobacteria.</title>
        <authorList>
            <person name="Marshall K.T."/>
            <person name="Morris R.M."/>
        </authorList>
    </citation>
    <scope>NUCLEOTIDE SEQUENCE [LARGE SCALE GENOMIC DNA]</scope>
    <source>
        <strain evidence="11 12">PS1</strain>
    </source>
</reference>
<proteinExistence type="inferred from homology"/>
<accession>A0A0M4LEF0</accession>
<evidence type="ECO:0000256" key="2">
    <source>
        <dbReference type="ARBA" id="ARBA00008772"/>
    </source>
</evidence>
<dbReference type="Proteomes" id="UP000068905">
    <property type="component" value="Chromosome"/>
</dbReference>
<dbReference type="NCBIfam" id="TIGR01434">
    <property type="entry name" value="glu_cys_ligase"/>
    <property type="match status" value="1"/>
</dbReference>
<dbReference type="EMBL" id="CP006911">
    <property type="protein sequence ID" value="ALE02432.1"/>
    <property type="molecule type" value="Genomic_DNA"/>
</dbReference>
<dbReference type="GO" id="GO:0006750">
    <property type="term" value="P:glutathione biosynthetic process"/>
    <property type="evidence" value="ECO:0007669"/>
    <property type="project" value="UniProtKB-UniRule"/>
</dbReference>
<protein>
    <recommendedName>
        <fullName evidence="8">Glutamate--cysteine ligase</fullName>
        <ecNumber evidence="8">6.3.2.2</ecNumber>
    </recommendedName>
    <alternativeName>
        <fullName evidence="8">Gamma-ECS</fullName>
        <shortName evidence="8">GCS</shortName>
    </alternativeName>
    <alternativeName>
        <fullName evidence="8">Gamma-glutamylcysteine synthetase</fullName>
    </alternativeName>
</protein>
<dbReference type="GO" id="GO:0046872">
    <property type="term" value="F:metal ion binding"/>
    <property type="evidence" value="ECO:0007669"/>
    <property type="project" value="TreeGrafter"/>
</dbReference>
<comment type="catalytic activity">
    <reaction evidence="7 8 9">
        <text>L-cysteine + L-glutamate + ATP = gamma-L-glutamyl-L-cysteine + ADP + phosphate + H(+)</text>
        <dbReference type="Rhea" id="RHEA:13285"/>
        <dbReference type="ChEBI" id="CHEBI:15378"/>
        <dbReference type="ChEBI" id="CHEBI:29985"/>
        <dbReference type="ChEBI" id="CHEBI:30616"/>
        <dbReference type="ChEBI" id="CHEBI:35235"/>
        <dbReference type="ChEBI" id="CHEBI:43474"/>
        <dbReference type="ChEBI" id="CHEBI:58173"/>
        <dbReference type="ChEBI" id="CHEBI:456216"/>
        <dbReference type="EC" id="6.3.2.2"/>
    </reaction>
</comment>
<dbReference type="AlphaFoldDB" id="A0A0M4LEF0"/>
<evidence type="ECO:0000256" key="1">
    <source>
        <dbReference type="ARBA" id="ARBA00005006"/>
    </source>
</evidence>
<comment type="similarity">
    <text evidence="2 8">Belongs to the glutamate--cysteine ligase type 1 family. Type 1 subfamily.</text>
</comment>
<evidence type="ECO:0000256" key="3">
    <source>
        <dbReference type="ARBA" id="ARBA00022598"/>
    </source>
</evidence>
<name>A0A0M4LEF0_9GAMM</name>
<dbReference type="GO" id="GO:0005829">
    <property type="term" value="C:cytosol"/>
    <property type="evidence" value="ECO:0007669"/>
    <property type="project" value="TreeGrafter"/>
</dbReference>
<evidence type="ECO:0000256" key="6">
    <source>
        <dbReference type="ARBA" id="ARBA00022840"/>
    </source>
</evidence>
<dbReference type="KEGG" id="tsn:W908_07830"/>
<dbReference type="InterPro" id="IPR007370">
    <property type="entry name" value="Glu_cys_ligase"/>
</dbReference>
<dbReference type="Pfam" id="PF04262">
    <property type="entry name" value="Glu_cys_ligase"/>
    <property type="match status" value="1"/>
</dbReference>
<dbReference type="GO" id="GO:0005524">
    <property type="term" value="F:ATP binding"/>
    <property type="evidence" value="ECO:0007669"/>
    <property type="project" value="UniProtKB-KW"/>
</dbReference>
<dbReference type="HAMAP" id="MF_00578">
    <property type="entry name" value="Glu_cys_ligase"/>
    <property type="match status" value="1"/>
</dbReference>